<evidence type="ECO:0000256" key="7">
    <source>
        <dbReference type="RuleBase" id="RU004357"/>
    </source>
</evidence>
<evidence type="ECO:0000259" key="10">
    <source>
        <dbReference type="Pfam" id="PF01049"/>
    </source>
</evidence>
<comment type="caution">
    <text evidence="11">The sequence shown here is derived from an EMBL/GenBank/DDBJ whole genome shotgun (WGS) entry which is preliminary data.</text>
</comment>
<keyword evidence="4" id="KW-0106">Calcium</keyword>
<feature type="domain" description="Cadherin Y-type LIR-motif" evidence="10">
    <location>
        <begin position="162"/>
        <end position="200"/>
    </location>
</feature>
<evidence type="ECO:0000256" key="8">
    <source>
        <dbReference type="SAM" id="MobiDB-lite"/>
    </source>
</evidence>
<evidence type="ECO:0000256" key="6">
    <source>
        <dbReference type="ARBA" id="ARBA00023136"/>
    </source>
</evidence>
<comment type="function">
    <text evidence="7">Cadherins are calcium-dependent cell adhesion proteins.</text>
</comment>
<reference evidence="11 12" key="1">
    <citation type="submission" date="2021-06" db="EMBL/GenBank/DDBJ databases">
        <authorList>
            <person name="Palmer J.M."/>
        </authorList>
    </citation>
    <scope>NUCLEOTIDE SEQUENCE [LARGE SCALE GENOMIC DNA]</scope>
    <source>
        <strain evidence="11 12">XR_2019</strain>
        <tissue evidence="11">Muscle</tissue>
    </source>
</reference>
<keyword evidence="2 9" id="KW-0812">Transmembrane</keyword>
<feature type="transmembrane region" description="Helical" evidence="9">
    <location>
        <begin position="44"/>
        <end position="66"/>
    </location>
</feature>
<feature type="region of interest" description="Disordered" evidence="8">
    <location>
        <begin position="183"/>
        <end position="206"/>
    </location>
</feature>
<keyword evidence="12" id="KW-1185">Reference proteome</keyword>
<comment type="subcellular location">
    <subcellularLocation>
        <location evidence="1">Cell membrane</location>
        <topology evidence="1">Single-pass type I membrane protein</topology>
    </subcellularLocation>
</comment>
<feature type="transmembrane region" description="Helical" evidence="9">
    <location>
        <begin position="18"/>
        <end position="38"/>
    </location>
</feature>
<evidence type="ECO:0000256" key="5">
    <source>
        <dbReference type="ARBA" id="ARBA00022989"/>
    </source>
</evidence>
<dbReference type="InterPro" id="IPR039808">
    <property type="entry name" value="Cadherin"/>
</dbReference>
<evidence type="ECO:0000256" key="9">
    <source>
        <dbReference type="SAM" id="Phobius"/>
    </source>
</evidence>
<dbReference type="InterPro" id="IPR000233">
    <property type="entry name" value="Cadherin_Y-type_LIR"/>
</dbReference>
<dbReference type="InterPro" id="IPR027397">
    <property type="entry name" value="Catenin-bd_sf"/>
</dbReference>
<feature type="compositionally biased region" description="Low complexity" evidence="8">
    <location>
        <begin position="183"/>
        <end position="199"/>
    </location>
</feature>
<evidence type="ECO:0000313" key="11">
    <source>
        <dbReference type="EMBL" id="MEQ2269888.1"/>
    </source>
</evidence>
<keyword evidence="3" id="KW-0677">Repeat</keyword>
<dbReference type="Proteomes" id="UP001444071">
    <property type="component" value="Unassembled WGS sequence"/>
</dbReference>
<evidence type="ECO:0000256" key="3">
    <source>
        <dbReference type="ARBA" id="ARBA00022737"/>
    </source>
</evidence>
<protein>
    <recommendedName>
        <fullName evidence="10">Cadherin Y-type LIR-motif domain-containing protein</fullName>
    </recommendedName>
</protein>
<dbReference type="PANTHER" id="PTHR24027">
    <property type="entry name" value="CADHERIN-23"/>
    <property type="match status" value="1"/>
</dbReference>
<evidence type="ECO:0000256" key="2">
    <source>
        <dbReference type="ARBA" id="ARBA00022692"/>
    </source>
</evidence>
<keyword evidence="5 9" id="KW-1133">Transmembrane helix</keyword>
<gene>
    <name evidence="11" type="ORF">XENORESO_011623</name>
</gene>
<keyword evidence="6 9" id="KW-0472">Membrane</keyword>
<proteinExistence type="predicted"/>
<name>A0ABV0WLZ5_9TELE</name>
<dbReference type="EMBL" id="JAHRIM010053637">
    <property type="protein sequence ID" value="MEQ2269888.1"/>
    <property type="molecule type" value="Genomic_DNA"/>
</dbReference>
<evidence type="ECO:0000256" key="1">
    <source>
        <dbReference type="ARBA" id="ARBA00004251"/>
    </source>
</evidence>
<dbReference type="PANTHER" id="PTHR24027:SF323">
    <property type="entry name" value="CADHERIN-19"/>
    <property type="match status" value="1"/>
</dbReference>
<evidence type="ECO:0000313" key="12">
    <source>
        <dbReference type="Proteomes" id="UP001444071"/>
    </source>
</evidence>
<accession>A0ABV0WLZ5</accession>
<dbReference type="Gene3D" id="4.10.900.10">
    <property type="entry name" value="TCF3-CBD (Catenin binding domain)"/>
    <property type="match status" value="1"/>
</dbReference>
<organism evidence="11 12">
    <name type="scientific">Xenotaenia resolanae</name>
    <dbReference type="NCBI Taxonomy" id="208358"/>
    <lineage>
        <taxon>Eukaryota</taxon>
        <taxon>Metazoa</taxon>
        <taxon>Chordata</taxon>
        <taxon>Craniata</taxon>
        <taxon>Vertebrata</taxon>
        <taxon>Euteleostomi</taxon>
        <taxon>Actinopterygii</taxon>
        <taxon>Neopterygii</taxon>
        <taxon>Teleostei</taxon>
        <taxon>Neoteleostei</taxon>
        <taxon>Acanthomorphata</taxon>
        <taxon>Ovalentaria</taxon>
        <taxon>Atherinomorphae</taxon>
        <taxon>Cyprinodontiformes</taxon>
        <taxon>Goodeidae</taxon>
        <taxon>Xenotaenia</taxon>
    </lineage>
</organism>
<evidence type="ECO:0000256" key="4">
    <source>
        <dbReference type="ARBA" id="ARBA00022837"/>
    </source>
</evidence>
<dbReference type="Pfam" id="PF01049">
    <property type="entry name" value="CADH_Y-type_LIR"/>
    <property type="match status" value="1"/>
</dbReference>
<sequence length="228" mass="26187">MFFFFHICRKTCCKKTNLAAVIFMYAPSGTVCCVFFLLAKLMPWCLTVMISHCVVSAALLVLMLIVRRHRRKHQEGMNLEVKELPKTFSQKVLYYEERGGRGAVLDFCQPVVPLRPHPRRRERRLRREELRASIRMSLRESHLIGPEDEVFRQFILDRLAEADQDPYVPPFDCLRTYTYEGSGSPSGSLSSLDSSSLESDPGKPVCNSKPYVVRLSPWYGGAEEDTIF</sequence>